<reference evidence="1 2" key="1">
    <citation type="submission" date="2024-05" db="EMBL/GenBank/DDBJ databases">
        <authorList>
            <person name="De Oliveira J.P."/>
            <person name="Noriler S.A."/>
            <person name="De Oliveira A.G."/>
            <person name="Sipoli D.S."/>
        </authorList>
    </citation>
    <scope>NUCLEOTIDE SEQUENCE [LARGE SCALE GENOMIC DNA]</scope>
    <source>
        <strain evidence="1 2">LABIM192</strain>
    </source>
</reference>
<evidence type="ECO:0000313" key="2">
    <source>
        <dbReference type="Proteomes" id="UP001462502"/>
    </source>
</evidence>
<dbReference type="Proteomes" id="UP001462502">
    <property type="component" value="Unassembled WGS sequence"/>
</dbReference>
<organism evidence="1 2">
    <name type="scientific">Chromobacterium phragmitis</name>
    <dbReference type="NCBI Taxonomy" id="2202141"/>
    <lineage>
        <taxon>Bacteria</taxon>
        <taxon>Pseudomonadati</taxon>
        <taxon>Pseudomonadota</taxon>
        <taxon>Betaproteobacteria</taxon>
        <taxon>Neisseriales</taxon>
        <taxon>Chromobacteriaceae</taxon>
        <taxon>Chromobacterium</taxon>
    </lineage>
</organism>
<gene>
    <name evidence="1" type="ORF">ABI908_05680</name>
</gene>
<comment type="caution">
    <text evidence="1">The sequence shown here is derived from an EMBL/GenBank/DDBJ whole genome shotgun (WGS) entry which is preliminary data.</text>
</comment>
<sequence length="1048" mass="104285">MAAALDVHVLTGGGVDAHAGAAFASLAALALGIGRRSHLVAISADAHLALGGLVLGSLILQRAARGHADRRAGDAGAHRDAALALRLGAAASGADIDAQVGGAQLAGLARRAGYVALGHAAAGLDDGAGDAAVVDVDADIRAPMTGGLLRGLLIDGSLVMDIAGGDAHRAARLNLRALILQLAHAVAGDDVQLAAHFHFADLGRAAVAHRAAAVLAELQPGAGLVQASGQIQSAAGDGAGLIAMAAVLRRGQADVLAGQAGVAAIGLKLGAVDRQIVARRQLDAAAGQQRAGLVGLVQQLAAGGVLDAHAAAVLLVAGFGADAAQRQLGVLRLIASLHRLAGYLDVAHRLDVQRLGGLDQAAGHRHVAGGDQLQVGVGLQRRGHRVLLAGAALAGAAGDVERGAGALVGAGLAQIQRAVDDDAAGLGLGVRALRALRLAAVDGDAGVAVDEQLAAGADRAAGVDGGAAAVVLVAAAADAAPIGLAVLRAAAVGAGLHGQLDLGLRRQDGVAAGLQRGGLRVDVAAGRHAQRVAGAQLRLHQPLLAAAVVPTAGFQRGAVVLAVADIAAGVGFGQRRQLDPARRRQLDVVAGLHAGAGDGDIGAGRGDFHVMAGLDASHRLLLAGAALVLIEGPGILPGMIAALGAAFGQLAIQIDAGAGQLHVLALDVGRADMGVAAGVYLDGVALQRRALDAGVGLAGRAVALAGLPDEPAFVVLAVLAGFAVHAAGNIHAGAVQRQLLALQLGGLHRQRAGRADRQLVAAGQIAAHIDAGAGVGADDIDAARLHRAQEIAVQLAHAFRRFGGGCHLAAGVVDGIEAGADADGVGRGDAAADIQPRRDQIQHIDAGRAGPGEAEGVAVIGRLQRGDGAVLQIGGADQQRSPRDIDEAAAVARDAVGVGQHVVGGLAEYLLPAQQQGRIAADHLVQDHAGLIAAQQRVAGKLAGELGVAALQRVVEYRAGLADVEVLILVVRHAGRSGRDDIDHLRAIGGGADLRLAGAARHDAGGHAVVGKHESQGQRGCDPAGRGQIKLYFFHHHPLDTKTRNGPA</sequence>
<proteinExistence type="predicted"/>
<protein>
    <submittedName>
        <fullName evidence="1">Uncharacterized protein</fullName>
    </submittedName>
</protein>
<accession>A0ABV0ISE7</accession>
<keyword evidence="2" id="KW-1185">Reference proteome</keyword>
<name>A0ABV0ISE7_9NEIS</name>
<dbReference type="EMBL" id="JBDXMI010000001">
    <property type="protein sequence ID" value="MEO9383607.1"/>
    <property type="molecule type" value="Genomic_DNA"/>
</dbReference>
<evidence type="ECO:0000313" key="1">
    <source>
        <dbReference type="EMBL" id="MEO9383607.1"/>
    </source>
</evidence>